<proteinExistence type="predicted"/>
<name>A0AAD2G7G8_9STRA</name>
<protein>
    <recommendedName>
        <fullName evidence="1">Ndc10 domain-containing protein</fullName>
    </recommendedName>
</protein>
<dbReference type="GO" id="GO:0003677">
    <property type="term" value="F:DNA binding"/>
    <property type="evidence" value="ECO:0007669"/>
    <property type="project" value="InterPro"/>
</dbReference>
<dbReference type="Proteomes" id="UP001295423">
    <property type="component" value="Unassembled WGS sequence"/>
</dbReference>
<dbReference type="Gene3D" id="1.10.443.20">
    <property type="entry name" value="Centromere DNA-binding protein complex CBF3 subunit, domain 2"/>
    <property type="match status" value="1"/>
</dbReference>
<organism evidence="2 3">
    <name type="scientific">Cylindrotheca closterium</name>
    <dbReference type="NCBI Taxonomy" id="2856"/>
    <lineage>
        <taxon>Eukaryota</taxon>
        <taxon>Sar</taxon>
        <taxon>Stramenopiles</taxon>
        <taxon>Ochrophyta</taxon>
        <taxon>Bacillariophyta</taxon>
        <taxon>Bacillariophyceae</taxon>
        <taxon>Bacillariophycidae</taxon>
        <taxon>Bacillariales</taxon>
        <taxon>Bacillariaceae</taxon>
        <taxon>Cylindrotheca</taxon>
    </lineage>
</organism>
<evidence type="ECO:0000259" key="1">
    <source>
        <dbReference type="Pfam" id="PF16787"/>
    </source>
</evidence>
<reference evidence="2" key="1">
    <citation type="submission" date="2023-08" db="EMBL/GenBank/DDBJ databases">
        <authorList>
            <person name="Audoor S."/>
            <person name="Bilcke G."/>
        </authorList>
    </citation>
    <scope>NUCLEOTIDE SEQUENCE</scope>
</reference>
<dbReference type="AlphaFoldDB" id="A0AAD2G7G8"/>
<keyword evidence="3" id="KW-1185">Reference proteome</keyword>
<sequence length="443" mass="49972">MLVSPVVTRSPSYPVDALVMNTYKSAIWNIFREQQNSQSTSLVWDQIWQPNCKSLIRHVKSRRKVIARQNYEEKMDTSFTFFKGANKDTVLKEAMWEQGQDASNLRAALPSIRHRFTFLFSTMGILRGESIFSVEFNKMPTAAMRAAADFIDGDGVFFCPRSQVNPPQELLNKIFPFVDEQLARVNAAIQGEDGRDKSGVYLGSAKCFLEMLVRLRTIILQDAAAIIALHPVRRSHAMFNSFSDIFRTPESIAYTAEMRSQLGAAQAPMDYNIQAALPGVHARMTSHEEATRQIAQQVSVLPGLVQRVNALPQLEDFEALIGRALMRAALAFKSPPPWDNPHPATNIFNVATNAATSTANNEPRINRIHHRLISTHDNIRSIYDEWFGLGQFEEVPISGGIAECEKKFGAKWRNKNSPFAWKSDQQSLFSLHVVLPELIFIFL</sequence>
<evidence type="ECO:0000313" key="3">
    <source>
        <dbReference type="Proteomes" id="UP001295423"/>
    </source>
</evidence>
<gene>
    <name evidence="2" type="ORF">CYCCA115_LOCUS20645</name>
</gene>
<dbReference type="InterPro" id="IPR031872">
    <property type="entry name" value="NDC10_II"/>
</dbReference>
<evidence type="ECO:0000313" key="2">
    <source>
        <dbReference type="EMBL" id="CAJ1964466.1"/>
    </source>
</evidence>
<dbReference type="Pfam" id="PF16787">
    <property type="entry name" value="NDC10_II"/>
    <property type="match status" value="1"/>
</dbReference>
<comment type="caution">
    <text evidence="2">The sequence shown here is derived from an EMBL/GenBank/DDBJ whole genome shotgun (WGS) entry which is preliminary data.</text>
</comment>
<accession>A0AAD2G7G8</accession>
<feature type="domain" description="Ndc10" evidence="1">
    <location>
        <begin position="148"/>
        <end position="248"/>
    </location>
</feature>
<dbReference type="InterPro" id="IPR038279">
    <property type="entry name" value="Ndc10_dom2_sf"/>
</dbReference>
<dbReference type="EMBL" id="CAKOGP040002187">
    <property type="protein sequence ID" value="CAJ1964466.1"/>
    <property type="molecule type" value="Genomic_DNA"/>
</dbReference>